<dbReference type="SUPFAM" id="SSF56112">
    <property type="entry name" value="Protein kinase-like (PK-like)"/>
    <property type="match status" value="1"/>
</dbReference>
<dbReference type="InterPro" id="IPR001245">
    <property type="entry name" value="Ser-Thr/Tyr_kinase_cat_dom"/>
</dbReference>
<dbReference type="InterPro" id="IPR000719">
    <property type="entry name" value="Prot_kinase_dom"/>
</dbReference>
<dbReference type="EMBL" id="BEXD01003635">
    <property type="protein sequence ID" value="GBC01627.1"/>
    <property type="molecule type" value="Genomic_DNA"/>
</dbReference>
<dbReference type="GO" id="GO:0004674">
    <property type="term" value="F:protein serine/threonine kinase activity"/>
    <property type="evidence" value="ECO:0007669"/>
    <property type="project" value="TreeGrafter"/>
</dbReference>
<gene>
    <name evidence="2" type="ORF">RclHR1_04270005</name>
</gene>
<proteinExistence type="predicted"/>
<sequence length="457" mass="54067">MCRMPKNLWKILDYEKYEDYITFSSIDSIFEQEIDERIVYIEDLKKRKQAYGICGECNEPGTGEYWCQSCNAKRFKDNLKNWTSGNEIIDEFMQQSQLNAVHHTKYFEWIPFENFRNVTHTSSDGYGNFYSAEWPNGCINSWNIENQKYERSTNCKVALKSLYSDIRADFFNKIKSHLQIHSFDIIQCFGLTQDPGTRDYMMVLEYRDGKSLRNYLDSSDYNISYELKIFILFQITKCLLDIHNAGKFHKNFHSEYILINKDGYVSISGLGMCQPVNDEQSFKEHKIISYLAPEVLHGHEYSKAADIYSFGIIMNELFSEEIPYNDISHDNYLTIKICKGNRPIISEDTPKLFANLIIRCWDAEVKNRPTTKELYDILKKLNYEKYFYESEICSQIEECDKIKEKFKNKFNKYRLSYISHLRARYSDIFLSPESKSDVDLSELEINEICQDYADFIE</sequence>
<dbReference type="Gene3D" id="1.10.510.10">
    <property type="entry name" value="Transferase(Phosphotransferase) domain 1"/>
    <property type="match status" value="1"/>
</dbReference>
<evidence type="ECO:0000313" key="3">
    <source>
        <dbReference type="Proteomes" id="UP000247702"/>
    </source>
</evidence>
<protein>
    <recommendedName>
        <fullName evidence="1">Protein kinase domain-containing protein</fullName>
    </recommendedName>
</protein>
<dbReference type="PROSITE" id="PS50011">
    <property type="entry name" value="PROTEIN_KINASE_DOM"/>
    <property type="match status" value="1"/>
</dbReference>
<dbReference type="Pfam" id="PF07714">
    <property type="entry name" value="PK_Tyr_Ser-Thr"/>
    <property type="match status" value="1"/>
</dbReference>
<dbReference type="AlphaFoldDB" id="A0A2Z6SA96"/>
<evidence type="ECO:0000313" key="2">
    <source>
        <dbReference type="EMBL" id="GBC01627.1"/>
    </source>
</evidence>
<accession>A0A2Z6SA96</accession>
<name>A0A2Z6SA96_9GLOM</name>
<organism evidence="2 3">
    <name type="scientific">Rhizophagus clarus</name>
    <dbReference type="NCBI Taxonomy" id="94130"/>
    <lineage>
        <taxon>Eukaryota</taxon>
        <taxon>Fungi</taxon>
        <taxon>Fungi incertae sedis</taxon>
        <taxon>Mucoromycota</taxon>
        <taxon>Glomeromycotina</taxon>
        <taxon>Glomeromycetes</taxon>
        <taxon>Glomerales</taxon>
        <taxon>Glomeraceae</taxon>
        <taxon>Rhizophagus</taxon>
    </lineage>
</organism>
<dbReference type="InterPro" id="IPR011009">
    <property type="entry name" value="Kinase-like_dom_sf"/>
</dbReference>
<feature type="domain" description="Protein kinase" evidence="1">
    <location>
        <begin position="115"/>
        <end position="387"/>
    </location>
</feature>
<evidence type="ECO:0000259" key="1">
    <source>
        <dbReference type="PROSITE" id="PS50011"/>
    </source>
</evidence>
<reference evidence="2 3" key="1">
    <citation type="submission" date="2017-11" db="EMBL/GenBank/DDBJ databases">
        <title>The genome of Rhizophagus clarus HR1 reveals common genetic basis of auxotrophy among arbuscular mycorrhizal fungi.</title>
        <authorList>
            <person name="Kobayashi Y."/>
        </authorList>
    </citation>
    <scope>NUCLEOTIDE SEQUENCE [LARGE SCALE GENOMIC DNA]</scope>
    <source>
        <strain evidence="2 3">HR1</strain>
    </source>
</reference>
<dbReference type="GO" id="GO:0005524">
    <property type="term" value="F:ATP binding"/>
    <property type="evidence" value="ECO:0007669"/>
    <property type="project" value="InterPro"/>
</dbReference>
<keyword evidence="3" id="KW-1185">Reference proteome</keyword>
<dbReference type="PANTHER" id="PTHR44329">
    <property type="entry name" value="SERINE/THREONINE-PROTEIN KINASE TNNI3K-RELATED"/>
    <property type="match status" value="1"/>
</dbReference>
<dbReference type="Proteomes" id="UP000247702">
    <property type="component" value="Unassembled WGS sequence"/>
</dbReference>
<comment type="caution">
    <text evidence="2">The sequence shown here is derived from an EMBL/GenBank/DDBJ whole genome shotgun (WGS) entry which is preliminary data.</text>
</comment>
<dbReference type="InterPro" id="IPR051681">
    <property type="entry name" value="Ser/Thr_Kinases-Pseudokinases"/>
</dbReference>